<keyword evidence="11" id="KW-1185">Reference proteome</keyword>
<protein>
    <submittedName>
        <fullName evidence="10">Uncharacterized protein</fullName>
    </submittedName>
</protein>
<keyword evidence="5 8" id="KW-0175">Coiled coil</keyword>
<feature type="compositionally biased region" description="Basic and acidic residues" evidence="9">
    <location>
        <begin position="30"/>
        <end position="43"/>
    </location>
</feature>
<dbReference type="PANTHER" id="PTHR23162">
    <property type="entry name" value="OUTER DENSE FIBER OF SPERM TAILS 2"/>
    <property type="match status" value="1"/>
</dbReference>
<dbReference type="Ensembl" id="ENSCSET00000019065.1">
    <property type="protein sequence ID" value="ENSCSEP00000018831.1"/>
    <property type="gene ID" value="ENSCSEG00000012051.1"/>
</dbReference>
<dbReference type="GO" id="GO:0036064">
    <property type="term" value="C:ciliary basal body"/>
    <property type="evidence" value="ECO:0007669"/>
    <property type="project" value="TreeGrafter"/>
</dbReference>
<evidence type="ECO:0000313" key="10">
    <source>
        <dbReference type="Ensembl" id="ENSCSEP00000018831.1"/>
    </source>
</evidence>
<evidence type="ECO:0000256" key="1">
    <source>
        <dbReference type="ARBA" id="ARBA00004114"/>
    </source>
</evidence>
<evidence type="ECO:0000313" key="11">
    <source>
        <dbReference type="Proteomes" id="UP000265120"/>
    </source>
</evidence>
<keyword evidence="6" id="KW-0206">Cytoskeleton</keyword>
<dbReference type="InParanoid" id="A0A3P8VZR3"/>
<name>A0A3P8VZR3_CYNSE</name>
<evidence type="ECO:0000256" key="9">
    <source>
        <dbReference type="SAM" id="MobiDB-lite"/>
    </source>
</evidence>
<feature type="region of interest" description="Disordered" evidence="9">
    <location>
        <begin position="250"/>
        <end position="273"/>
    </location>
</feature>
<evidence type="ECO:0000256" key="2">
    <source>
        <dbReference type="ARBA" id="ARBA00004138"/>
    </source>
</evidence>
<proteinExistence type="inferred from homology"/>
<evidence type="ECO:0000256" key="6">
    <source>
        <dbReference type="ARBA" id="ARBA00023212"/>
    </source>
</evidence>
<dbReference type="GO" id="GO:0005814">
    <property type="term" value="C:centriole"/>
    <property type="evidence" value="ECO:0007669"/>
    <property type="project" value="UniProtKB-SubCell"/>
</dbReference>
<organism evidence="10 11">
    <name type="scientific">Cynoglossus semilaevis</name>
    <name type="common">Tongue sole</name>
    <dbReference type="NCBI Taxonomy" id="244447"/>
    <lineage>
        <taxon>Eukaryota</taxon>
        <taxon>Metazoa</taxon>
        <taxon>Chordata</taxon>
        <taxon>Craniata</taxon>
        <taxon>Vertebrata</taxon>
        <taxon>Euteleostomi</taxon>
        <taxon>Actinopterygii</taxon>
        <taxon>Neopterygii</taxon>
        <taxon>Teleostei</taxon>
        <taxon>Neoteleostei</taxon>
        <taxon>Acanthomorphata</taxon>
        <taxon>Carangaria</taxon>
        <taxon>Pleuronectiformes</taxon>
        <taxon>Pleuronectoidei</taxon>
        <taxon>Cynoglossidae</taxon>
        <taxon>Cynoglossinae</taxon>
        <taxon>Cynoglossus</taxon>
    </lineage>
</organism>
<reference evidence="10 11" key="1">
    <citation type="journal article" date="2014" name="Nat. Genet.">
        <title>Whole-genome sequence of a flatfish provides insights into ZW sex chromosome evolution and adaptation to a benthic lifestyle.</title>
        <authorList>
            <person name="Chen S."/>
            <person name="Zhang G."/>
            <person name="Shao C."/>
            <person name="Huang Q."/>
            <person name="Liu G."/>
            <person name="Zhang P."/>
            <person name="Song W."/>
            <person name="An N."/>
            <person name="Chalopin D."/>
            <person name="Volff J.N."/>
            <person name="Hong Y."/>
            <person name="Li Q."/>
            <person name="Sha Z."/>
            <person name="Zhou H."/>
            <person name="Xie M."/>
            <person name="Yu Q."/>
            <person name="Liu Y."/>
            <person name="Xiang H."/>
            <person name="Wang N."/>
            <person name="Wu K."/>
            <person name="Yang C."/>
            <person name="Zhou Q."/>
            <person name="Liao X."/>
            <person name="Yang L."/>
            <person name="Hu Q."/>
            <person name="Zhang J."/>
            <person name="Meng L."/>
            <person name="Jin L."/>
            <person name="Tian Y."/>
            <person name="Lian J."/>
            <person name="Yang J."/>
            <person name="Miao G."/>
            <person name="Liu S."/>
            <person name="Liang Z."/>
            <person name="Yan F."/>
            <person name="Li Y."/>
            <person name="Sun B."/>
            <person name="Zhang H."/>
            <person name="Zhang J."/>
            <person name="Zhu Y."/>
            <person name="Du M."/>
            <person name="Zhao Y."/>
            <person name="Schartl M."/>
            <person name="Tang Q."/>
            <person name="Wang J."/>
        </authorList>
    </citation>
    <scope>NUCLEOTIDE SEQUENCE</scope>
</reference>
<feature type="region of interest" description="Disordered" evidence="9">
    <location>
        <begin position="1"/>
        <end position="67"/>
    </location>
</feature>
<keyword evidence="4" id="KW-0963">Cytoplasm</keyword>
<sequence>MERRTSPEDKPQSPPLGFSSSNEHPSVSSRGRDRSEYELERTSKGRSALRMRTPEVNVSSHEDVSSGHSPFLRALMDAEAAAISAAVQLASFKDALENEMPDSRQPGTDKRRLKRQRGLLMEKLEGFRQTNKSVRQKLKILLEAEADRTDVSQQIDILLKKVTEAESENQKLKSDLNAAERSMEELMDVRRKEQENIKTAVNVSKCVEENRAHLQEQLQNKEAENECLIGQLKTLERTLTEQKLEIDDLKSSISSSTERAAQDQESLKKATRAHKQRAERFEAAIEKCYEQLREKDALMNNARLELDSWLQQNRRLTEERDKLLTRVELLKSQITDLIRKLQQEKDEQAVANAAVVQRVDRISSENGTLLVNNAALKASVAQLEQQLADCESALVEEKTLSQERKHQTEQSQCQVADLQAELSNLRIKYAKVLRETQKMSDGRNTEVEKVRQQLQARLDELLIYPELLSVAQQSLSECQENLRCSERKCSEKAESIKQLQVKMESQNKLLTSSVEMKESIHEANICLQEKVNSAK</sequence>
<dbReference type="InterPro" id="IPR026099">
    <property type="entry name" value="Odf2-rel"/>
</dbReference>
<feature type="coiled-coil region" evidence="8">
    <location>
        <begin position="299"/>
        <end position="347"/>
    </location>
</feature>
<reference evidence="10" key="3">
    <citation type="submission" date="2025-09" db="UniProtKB">
        <authorList>
            <consortium name="Ensembl"/>
        </authorList>
    </citation>
    <scope>IDENTIFICATION</scope>
</reference>
<feature type="coiled-coil region" evidence="8">
    <location>
        <begin position="373"/>
        <end position="435"/>
    </location>
</feature>
<comment type="subcellular location">
    <subcellularLocation>
        <location evidence="2">Cell projection</location>
        <location evidence="2">Cilium</location>
    </subcellularLocation>
    <subcellularLocation>
        <location evidence="1">Cytoplasm</location>
        <location evidence="1">Cytoskeleton</location>
        <location evidence="1">Microtubule organizing center</location>
        <location evidence="1">Centrosome</location>
        <location evidence="1">Centriole</location>
    </subcellularLocation>
</comment>
<evidence type="ECO:0000256" key="5">
    <source>
        <dbReference type="ARBA" id="ARBA00023054"/>
    </source>
</evidence>
<accession>A0A3P8VZR3</accession>
<keyword evidence="7" id="KW-0966">Cell projection</keyword>
<reference evidence="10" key="2">
    <citation type="submission" date="2025-08" db="UniProtKB">
        <authorList>
            <consortium name="Ensembl"/>
        </authorList>
    </citation>
    <scope>IDENTIFICATION</scope>
</reference>
<feature type="compositionally biased region" description="Basic and acidic residues" evidence="9">
    <location>
        <begin position="1"/>
        <end position="11"/>
    </location>
</feature>
<dbReference type="AlphaFoldDB" id="A0A3P8VZR3"/>
<dbReference type="GO" id="GO:1902018">
    <property type="term" value="P:negative regulation of cilium assembly"/>
    <property type="evidence" value="ECO:0007669"/>
    <property type="project" value="TreeGrafter"/>
</dbReference>
<dbReference type="PANTHER" id="PTHR23162:SF7">
    <property type="entry name" value="PROTEIN BCAP"/>
    <property type="match status" value="1"/>
</dbReference>
<dbReference type="GO" id="GO:0005813">
    <property type="term" value="C:centrosome"/>
    <property type="evidence" value="ECO:0007669"/>
    <property type="project" value="TreeGrafter"/>
</dbReference>
<evidence type="ECO:0000256" key="7">
    <source>
        <dbReference type="ARBA" id="ARBA00023273"/>
    </source>
</evidence>
<dbReference type="Proteomes" id="UP000265120">
    <property type="component" value="Chromosome 20"/>
</dbReference>
<dbReference type="GeneTree" id="ENSGT00530000063497"/>
<evidence type="ECO:0000256" key="8">
    <source>
        <dbReference type="SAM" id="Coils"/>
    </source>
</evidence>
<evidence type="ECO:0000256" key="4">
    <source>
        <dbReference type="ARBA" id="ARBA00022490"/>
    </source>
</evidence>
<feature type="compositionally biased region" description="Polar residues" evidence="9">
    <location>
        <begin position="18"/>
        <end position="29"/>
    </location>
</feature>
<dbReference type="OMA" id="SAGCTIQ"/>
<dbReference type="STRING" id="244447.ENSCSEP00000018831"/>
<evidence type="ECO:0000256" key="3">
    <source>
        <dbReference type="ARBA" id="ARBA00009316"/>
    </source>
</evidence>
<comment type="similarity">
    <text evidence="3">Belongs to the ODF2 family.</text>
</comment>